<evidence type="ECO:0000313" key="3">
    <source>
        <dbReference type="EMBL" id="KAB7739990.1"/>
    </source>
</evidence>
<comment type="caution">
    <text evidence="3">The sequence shown here is derived from an EMBL/GenBank/DDBJ whole genome shotgun (WGS) entry which is preliminary data.</text>
</comment>
<dbReference type="AlphaFoldDB" id="A0A6N6VJH7"/>
<proteinExistence type="inferred from homology"/>
<dbReference type="PANTHER" id="PTHR34047">
    <property type="entry name" value="NUCLEAR INTRON MATURASE 1, MITOCHONDRIAL-RELATED"/>
    <property type="match status" value="1"/>
</dbReference>
<reference evidence="3 4" key="1">
    <citation type="submission" date="2019-09" db="EMBL/GenBank/DDBJ databases">
        <title>Parvibaculum sedimenti sp. nov., isolated from sediment.</title>
        <authorList>
            <person name="Wang Y."/>
        </authorList>
    </citation>
    <scope>NUCLEOTIDE SEQUENCE [LARGE SCALE GENOMIC DNA]</scope>
    <source>
        <strain evidence="3 4">HXT-9</strain>
    </source>
</reference>
<dbReference type="Pfam" id="PF00078">
    <property type="entry name" value="RVT_1"/>
    <property type="match status" value="1"/>
</dbReference>
<dbReference type="SUPFAM" id="SSF56672">
    <property type="entry name" value="DNA/RNA polymerases"/>
    <property type="match status" value="1"/>
</dbReference>
<sequence>MKLVRVVASSMWRRGSVLKQPVGWSVLPMDGTAANSRDGQVDGSCERGKMGELHKELRRSRALEAAWRVVRRNGLGPNTSLRTKAEVLEFEENAARNLKSIQSRLVKGTFQFAPQKGVAIPRPGKKSRPIVIAPVENRIVQRALLNEMTRRIDAVRDVLNIETSVGGIEGRETAIAIAWREIKNGAKWFVRSDIPDFFTKIPKKPIADFLRAHCDDLEFVALYEQAIETVLGNEADLGQESKLFPSAEVGVAQGSALSPLAGNILLRDFDKKMNGRGIVCVRYIDDFLILGPSREKVAAAFNSARASLEKFGLGAYDPATHPNKAAIGPIDDGFDFLGCHIVPGLIQPSSDARSALLGKVREILNDSARAVKDALRGKGTAATERRRFAQTLEHLDNRLNGWRHAYQFCNGVQSIESLDAEIDKLLRRYLTSINSLLDSESFPAWRRGLGVAVLADVPRVDINQIKRNLKN</sequence>
<dbReference type="Proteomes" id="UP000468901">
    <property type="component" value="Unassembled WGS sequence"/>
</dbReference>
<protein>
    <submittedName>
        <fullName evidence="3">Maturase</fullName>
    </submittedName>
</protein>
<dbReference type="PROSITE" id="PS50878">
    <property type="entry name" value="RT_POL"/>
    <property type="match status" value="1"/>
</dbReference>
<gene>
    <name evidence="3" type="ORF">F2P47_10860</name>
</gene>
<dbReference type="InterPro" id="IPR051083">
    <property type="entry name" value="GrpII_Intron_Splice-Mob/Def"/>
</dbReference>
<evidence type="ECO:0000313" key="4">
    <source>
        <dbReference type="Proteomes" id="UP000468901"/>
    </source>
</evidence>
<accession>A0A6N6VJH7</accession>
<dbReference type="EMBL" id="WESC01000008">
    <property type="protein sequence ID" value="KAB7739990.1"/>
    <property type="molecule type" value="Genomic_DNA"/>
</dbReference>
<dbReference type="CDD" id="cd01651">
    <property type="entry name" value="RT_G2_intron"/>
    <property type="match status" value="1"/>
</dbReference>
<comment type="similarity">
    <text evidence="1">Belongs to the bacterial reverse transcriptase family.</text>
</comment>
<evidence type="ECO:0000259" key="2">
    <source>
        <dbReference type="PROSITE" id="PS50878"/>
    </source>
</evidence>
<dbReference type="PANTHER" id="PTHR34047:SF8">
    <property type="entry name" value="PROTEIN YKFC"/>
    <property type="match status" value="1"/>
</dbReference>
<keyword evidence="4" id="KW-1185">Reference proteome</keyword>
<name>A0A6N6VJH7_9HYPH</name>
<evidence type="ECO:0000256" key="1">
    <source>
        <dbReference type="ARBA" id="ARBA00034120"/>
    </source>
</evidence>
<organism evidence="3 4">
    <name type="scientific">Parvibaculum sedimenti</name>
    <dbReference type="NCBI Taxonomy" id="2608632"/>
    <lineage>
        <taxon>Bacteria</taxon>
        <taxon>Pseudomonadati</taxon>
        <taxon>Pseudomonadota</taxon>
        <taxon>Alphaproteobacteria</taxon>
        <taxon>Hyphomicrobiales</taxon>
        <taxon>Parvibaculaceae</taxon>
        <taxon>Parvibaculum</taxon>
    </lineage>
</organism>
<feature type="domain" description="Reverse transcriptase" evidence="2">
    <location>
        <begin position="101"/>
        <end position="341"/>
    </location>
</feature>
<dbReference type="InterPro" id="IPR043502">
    <property type="entry name" value="DNA/RNA_pol_sf"/>
</dbReference>
<dbReference type="InterPro" id="IPR000477">
    <property type="entry name" value="RT_dom"/>
</dbReference>